<evidence type="ECO:0000256" key="7">
    <source>
        <dbReference type="ARBA" id="ARBA00023125"/>
    </source>
</evidence>
<dbReference type="Gene3D" id="2.40.10.170">
    <property type="match status" value="1"/>
</dbReference>
<dbReference type="Gene3D" id="3.40.50.11180">
    <property type="match status" value="1"/>
</dbReference>
<evidence type="ECO:0000256" key="4">
    <source>
        <dbReference type="ARBA" id="ARBA00022801"/>
    </source>
</evidence>
<keyword evidence="8 9" id="KW-0234">DNA repair</keyword>
<dbReference type="Gene3D" id="3.30.2060.10">
    <property type="entry name" value="Penicillin-binding protein 1b domain"/>
    <property type="match status" value="1"/>
</dbReference>
<keyword evidence="6 9" id="KW-0067">ATP-binding</keyword>
<comment type="function">
    <text evidence="9">Couples transcription and DNA repair by recognizing RNA polymerase (RNAP) stalled at DNA lesions. Mediates ATP-dependent release of RNAP and its truncated transcript from the DNA, and recruitment of nucleotide excision repair machinery to the damaged site.</text>
</comment>
<evidence type="ECO:0000313" key="12">
    <source>
        <dbReference type="EMBL" id="MBO1519148.1"/>
    </source>
</evidence>
<keyword evidence="2 9" id="KW-0547">Nucleotide-binding</keyword>
<dbReference type="SMART" id="SM00490">
    <property type="entry name" value="HELICc"/>
    <property type="match status" value="1"/>
</dbReference>
<dbReference type="InterPro" id="IPR036101">
    <property type="entry name" value="CarD-like/TRCF_RID_sf"/>
</dbReference>
<dbReference type="EC" id="3.6.4.-" evidence="9"/>
<dbReference type="Pfam" id="PF21132">
    <property type="entry name" value="MFD_D3"/>
    <property type="match status" value="1"/>
</dbReference>
<keyword evidence="13" id="KW-1185">Reference proteome</keyword>
<sequence>MIQINSPTPRPKASLGQLIGSSLSLAIAEQVKQQQQLVLLLVPDTPTALRLEQEVRHLLQQDASVNEHLPVQLFPDWETLPYDQFSPHQDIISQRLETLYGIPALQRGLLIVPITTLMLRTPPRDWLDKNSLLLKTGDKLDMHALRTRLESAGYRAVDQVLTHGEYAARGALLDLYPMGADAPYRIDFFDDEIDTLRPFDPDTQRSRDTVDQVRLLPAREFPTDSQAIERFRGHYRERFTLRNEPESLYHRVSQSQFPAGIEHYFPLFFDQTQTLFDSLPESVWVLTVGDLTEAADTFWKDVQARYEDRRHDMLRPLLPPDELYLQPNAVLQQLKGWPQLQLSHTPVLEKGDRQNALISPLPELEVEHQKAAPLARLLAFCEQFKGRVLFSVESAGRREALIELLAGSLIKPWPYNSVSEFLAGSDNIGLLVGPLSQGFILDDAFALICEGDLLGGRVIQRRRREKSKSLNPDTLIRNLAELSIGQPVVHLDHGVGRYTGLQTLDAGGLKSEYLTLEYAAGDKLYVPVTALHLVGRYSGADDPKLNKLGNETWSKAKQKAAEKVRDVAAELLDVYARRAAQPGQAMVHDKAAYRQFSDAFPFEETDDQLNAINAVLTDMTQPKAMDRLVCGDVGFGKTEVAMRAAFVAVHDSKQVAVLVPTTLLAQQHYDNFRDRFANLPVRIDMLSRFKTGKEQDKVLEHISDGSIDIVIGTHKLLSQDVRFKDLGLLIVDEEHRFGVRQKDKIKALRADVDILTLTATPIPRTLNMAMGGMRDLSIIATPPAKRLAVKTFVRESDPASIREAILRELKRGGQVYYLHNEVQTIENTAEMLTTLVPEARIGIAHGQMRERELERVMTDFYHQRYNVLLCSTIIETGIDVPTANTIIMDRADRLGLAQLHQLRGRVGRSHHQAYAYLMTPHPNRMTTDAKKRLEAIAALEDLGAGFALATHDLEIRGAGELLGDEQSGQITAIGFSLYMEMLEQAVTALQSGKEPALDQLLRTQTEIELRLPALLPDDYIPDVNMRLSMYKRIATAEDKGALRELQVELIDRFGLLPEPSKNLIALSELKLKANQLGIDKIDASASGGSITFSPDAKIDPTFLVGLLQSQPRIYKMEGPTKLRFAIPTQDASARLALIDDLLTELSKHQIS</sequence>
<dbReference type="SMART" id="SM00487">
    <property type="entry name" value="DEXDc"/>
    <property type="match status" value="1"/>
</dbReference>
<evidence type="ECO:0000256" key="6">
    <source>
        <dbReference type="ARBA" id="ARBA00022840"/>
    </source>
</evidence>
<evidence type="ECO:0000259" key="10">
    <source>
        <dbReference type="PROSITE" id="PS51192"/>
    </source>
</evidence>
<evidence type="ECO:0000256" key="1">
    <source>
        <dbReference type="ARBA" id="ARBA00022490"/>
    </source>
</evidence>
<dbReference type="InterPro" id="IPR004576">
    <property type="entry name" value="Mfd"/>
</dbReference>
<dbReference type="Pfam" id="PF02559">
    <property type="entry name" value="CarD_TRCF_RID"/>
    <property type="match status" value="1"/>
</dbReference>
<evidence type="ECO:0000256" key="3">
    <source>
        <dbReference type="ARBA" id="ARBA00022763"/>
    </source>
</evidence>
<dbReference type="NCBIfam" id="NF007966">
    <property type="entry name" value="PRK10689.1"/>
    <property type="match status" value="1"/>
</dbReference>
<comment type="subcellular location">
    <subcellularLocation>
        <location evidence="9">Cytoplasm</location>
    </subcellularLocation>
</comment>
<dbReference type="InterPro" id="IPR003711">
    <property type="entry name" value="CarD-like/TRCF_RID"/>
</dbReference>
<keyword evidence="7 9" id="KW-0238">DNA-binding</keyword>
<keyword evidence="4 9" id="KW-0378">Hydrolase</keyword>
<dbReference type="RefSeq" id="WP_208004971.1">
    <property type="nucleotide sequence ID" value="NZ_JAGDFX010000005.1"/>
</dbReference>
<dbReference type="SUPFAM" id="SSF141259">
    <property type="entry name" value="CarD-like"/>
    <property type="match status" value="1"/>
</dbReference>
<dbReference type="InterPro" id="IPR005118">
    <property type="entry name" value="TRCF_C"/>
</dbReference>
<dbReference type="PROSITE" id="PS51194">
    <property type="entry name" value="HELICASE_CTER"/>
    <property type="match status" value="1"/>
</dbReference>
<dbReference type="Gene3D" id="3.40.50.11140">
    <property type="match status" value="1"/>
</dbReference>
<dbReference type="InterPro" id="IPR048635">
    <property type="entry name" value="MFD_D3"/>
</dbReference>
<feature type="domain" description="Helicase C-terminal" evidence="11">
    <location>
        <begin position="800"/>
        <end position="954"/>
    </location>
</feature>
<evidence type="ECO:0000256" key="9">
    <source>
        <dbReference type="HAMAP-Rule" id="MF_00969"/>
    </source>
</evidence>
<dbReference type="CDD" id="cd17991">
    <property type="entry name" value="DEXHc_TRCF"/>
    <property type="match status" value="1"/>
</dbReference>
<evidence type="ECO:0000256" key="2">
    <source>
        <dbReference type="ARBA" id="ARBA00022741"/>
    </source>
</evidence>
<gene>
    <name evidence="9 12" type="primary">mfd</name>
    <name evidence="12" type="ORF">J3U76_05805</name>
</gene>
<dbReference type="SMART" id="SM01058">
    <property type="entry name" value="CarD_TRCF"/>
    <property type="match status" value="1"/>
</dbReference>
<dbReference type="InterPro" id="IPR027417">
    <property type="entry name" value="P-loop_NTPase"/>
</dbReference>
<dbReference type="InterPro" id="IPR011545">
    <property type="entry name" value="DEAD/DEAH_box_helicase_dom"/>
</dbReference>
<proteinExistence type="inferred from homology"/>
<dbReference type="SMART" id="SM00982">
    <property type="entry name" value="TRCF"/>
    <property type="match status" value="1"/>
</dbReference>
<dbReference type="InterPro" id="IPR047112">
    <property type="entry name" value="RecG/Mfd"/>
</dbReference>
<keyword evidence="3 9" id="KW-0227">DNA damage</keyword>
<organism evidence="12 13">
    <name type="scientific">Oceanisphaera pacifica</name>
    <dbReference type="NCBI Taxonomy" id="2818389"/>
    <lineage>
        <taxon>Bacteria</taxon>
        <taxon>Pseudomonadati</taxon>
        <taxon>Pseudomonadota</taxon>
        <taxon>Gammaproteobacteria</taxon>
        <taxon>Aeromonadales</taxon>
        <taxon>Aeromonadaceae</taxon>
        <taxon>Oceanisphaera</taxon>
    </lineage>
</organism>
<dbReference type="InterPro" id="IPR014001">
    <property type="entry name" value="Helicase_ATP-bd"/>
</dbReference>
<feature type="domain" description="Helicase ATP-binding" evidence="10">
    <location>
        <begin position="618"/>
        <end position="779"/>
    </location>
</feature>
<dbReference type="PANTHER" id="PTHR47964:SF1">
    <property type="entry name" value="ATP-DEPENDENT DNA HELICASE HOMOLOG RECG, CHLOROPLASTIC"/>
    <property type="match status" value="1"/>
</dbReference>
<keyword evidence="1 9" id="KW-0963">Cytoplasm</keyword>
<dbReference type="SUPFAM" id="SSF143517">
    <property type="entry name" value="TRCF domain-like"/>
    <property type="match status" value="1"/>
</dbReference>
<dbReference type="NCBIfam" id="TIGR00580">
    <property type="entry name" value="mfd"/>
    <property type="match status" value="1"/>
</dbReference>
<protein>
    <recommendedName>
        <fullName evidence="9">Transcription-repair-coupling factor</fullName>
        <shortName evidence="9">TRCF</shortName>
        <ecNumber evidence="9">3.6.4.-</ecNumber>
    </recommendedName>
</protein>
<dbReference type="Proteomes" id="UP000664882">
    <property type="component" value="Unassembled WGS sequence"/>
</dbReference>
<reference evidence="12 13" key="1">
    <citation type="submission" date="2021-03" db="EMBL/GenBank/DDBJ databases">
        <title>Oceanisphaera sp. nov., isolated from the intestine.</title>
        <authorList>
            <person name="Zhao L.-H."/>
            <person name="Shi L.-F."/>
        </authorList>
    </citation>
    <scope>NUCLEOTIDE SEQUENCE [LARGE SCALE GENOMIC DNA]</scope>
    <source>
        <strain evidence="12 13">DM8</strain>
    </source>
</reference>
<keyword evidence="5" id="KW-0347">Helicase</keyword>
<evidence type="ECO:0000256" key="8">
    <source>
        <dbReference type="ARBA" id="ARBA00023204"/>
    </source>
</evidence>
<dbReference type="EMBL" id="JAGDFX010000005">
    <property type="protein sequence ID" value="MBO1519148.1"/>
    <property type="molecule type" value="Genomic_DNA"/>
</dbReference>
<dbReference type="PROSITE" id="PS51192">
    <property type="entry name" value="HELICASE_ATP_BIND_1"/>
    <property type="match status" value="1"/>
</dbReference>
<dbReference type="Pfam" id="PF03461">
    <property type="entry name" value="TRCF"/>
    <property type="match status" value="1"/>
</dbReference>
<dbReference type="HAMAP" id="MF_00969">
    <property type="entry name" value="TRCF"/>
    <property type="match status" value="1"/>
</dbReference>
<dbReference type="Pfam" id="PF17757">
    <property type="entry name" value="UvrB_inter"/>
    <property type="match status" value="1"/>
</dbReference>
<comment type="similarity">
    <text evidence="9">In the C-terminal section; belongs to the helicase family. RecG subfamily.</text>
</comment>
<dbReference type="Pfam" id="PF00270">
    <property type="entry name" value="DEAD"/>
    <property type="match status" value="1"/>
</dbReference>
<dbReference type="InterPro" id="IPR001650">
    <property type="entry name" value="Helicase_C-like"/>
</dbReference>
<name>A0ABS3NEY3_9GAMM</name>
<dbReference type="Gene3D" id="3.90.1150.50">
    <property type="entry name" value="Transcription-repair-coupling factor, D7 domain"/>
    <property type="match status" value="1"/>
</dbReference>
<dbReference type="SUPFAM" id="SSF52540">
    <property type="entry name" value="P-loop containing nucleoside triphosphate hydrolases"/>
    <property type="match status" value="4"/>
</dbReference>
<comment type="caution">
    <text evidence="12">The sequence shown here is derived from an EMBL/GenBank/DDBJ whole genome shotgun (WGS) entry which is preliminary data.</text>
</comment>
<dbReference type="InterPro" id="IPR041471">
    <property type="entry name" value="UvrB_inter"/>
</dbReference>
<dbReference type="Gene3D" id="3.40.50.300">
    <property type="entry name" value="P-loop containing nucleotide triphosphate hydrolases"/>
    <property type="match status" value="2"/>
</dbReference>
<accession>A0ABS3NEY3</accession>
<dbReference type="PANTHER" id="PTHR47964">
    <property type="entry name" value="ATP-DEPENDENT DNA HELICASE HOMOLOG RECG, CHLOROPLASTIC"/>
    <property type="match status" value="1"/>
</dbReference>
<dbReference type="Pfam" id="PF00271">
    <property type="entry name" value="Helicase_C"/>
    <property type="match status" value="1"/>
</dbReference>
<evidence type="ECO:0000313" key="13">
    <source>
        <dbReference type="Proteomes" id="UP000664882"/>
    </source>
</evidence>
<dbReference type="InterPro" id="IPR037235">
    <property type="entry name" value="TRCF-like_C_D7"/>
</dbReference>
<evidence type="ECO:0000259" key="11">
    <source>
        <dbReference type="PROSITE" id="PS51194"/>
    </source>
</evidence>
<comment type="similarity">
    <text evidence="9">In the N-terminal section; belongs to the UvrB family.</text>
</comment>
<evidence type="ECO:0000256" key="5">
    <source>
        <dbReference type="ARBA" id="ARBA00022806"/>
    </source>
</evidence>